<dbReference type="GeneID" id="27332661"/>
<dbReference type="RefSeq" id="XP_016235747.1">
    <property type="nucleotide sequence ID" value="XM_016379920.1"/>
</dbReference>
<dbReference type="VEuPathDB" id="FungiDB:PV08_05578"/>
<evidence type="ECO:0000313" key="2">
    <source>
        <dbReference type="EMBL" id="KIW15531.1"/>
    </source>
</evidence>
<sequence length="75" mass="8319">MTSVIETGYCACIPRWDIENVPSKNLRKQSWLTFDFTPGSTATRARGSPPPSPPRRSPPASASPPPKKKRKRVAR</sequence>
<protein>
    <submittedName>
        <fullName evidence="2">Uncharacterized protein</fullName>
    </submittedName>
</protein>
<feature type="compositionally biased region" description="Pro residues" evidence="1">
    <location>
        <begin position="48"/>
        <end position="65"/>
    </location>
</feature>
<accession>A0A0D1YKN3</accession>
<gene>
    <name evidence="2" type="ORF">PV08_05578</name>
</gene>
<reference evidence="2 3" key="1">
    <citation type="submission" date="2015-01" db="EMBL/GenBank/DDBJ databases">
        <title>The Genome Sequence of Exophiala spinifera CBS89968.</title>
        <authorList>
            <consortium name="The Broad Institute Genomics Platform"/>
            <person name="Cuomo C."/>
            <person name="de Hoog S."/>
            <person name="Gorbushina A."/>
            <person name="Stielow B."/>
            <person name="Teixiera M."/>
            <person name="Abouelleil A."/>
            <person name="Chapman S.B."/>
            <person name="Priest M."/>
            <person name="Young S.K."/>
            <person name="Wortman J."/>
            <person name="Nusbaum C."/>
            <person name="Birren B."/>
        </authorList>
    </citation>
    <scope>NUCLEOTIDE SEQUENCE [LARGE SCALE GENOMIC DNA]</scope>
    <source>
        <strain evidence="2 3">CBS 89968</strain>
    </source>
</reference>
<name>A0A0D1YKN3_9EURO</name>
<proteinExistence type="predicted"/>
<dbReference type="EMBL" id="KN847495">
    <property type="protein sequence ID" value="KIW15531.1"/>
    <property type="molecule type" value="Genomic_DNA"/>
</dbReference>
<dbReference type="Proteomes" id="UP000053328">
    <property type="component" value="Unassembled WGS sequence"/>
</dbReference>
<organism evidence="2 3">
    <name type="scientific">Exophiala spinifera</name>
    <dbReference type="NCBI Taxonomy" id="91928"/>
    <lineage>
        <taxon>Eukaryota</taxon>
        <taxon>Fungi</taxon>
        <taxon>Dikarya</taxon>
        <taxon>Ascomycota</taxon>
        <taxon>Pezizomycotina</taxon>
        <taxon>Eurotiomycetes</taxon>
        <taxon>Chaetothyriomycetidae</taxon>
        <taxon>Chaetothyriales</taxon>
        <taxon>Herpotrichiellaceae</taxon>
        <taxon>Exophiala</taxon>
    </lineage>
</organism>
<keyword evidence="3" id="KW-1185">Reference proteome</keyword>
<evidence type="ECO:0000256" key="1">
    <source>
        <dbReference type="SAM" id="MobiDB-lite"/>
    </source>
</evidence>
<dbReference type="AlphaFoldDB" id="A0A0D1YKN3"/>
<feature type="region of interest" description="Disordered" evidence="1">
    <location>
        <begin position="37"/>
        <end position="75"/>
    </location>
</feature>
<feature type="compositionally biased region" description="Basic residues" evidence="1">
    <location>
        <begin position="66"/>
        <end position="75"/>
    </location>
</feature>
<dbReference type="HOGENOM" id="CLU_2671069_0_0_1"/>
<evidence type="ECO:0000313" key="3">
    <source>
        <dbReference type="Proteomes" id="UP000053328"/>
    </source>
</evidence>